<dbReference type="EMBL" id="CM042054">
    <property type="protein sequence ID" value="KAI3707335.1"/>
    <property type="molecule type" value="Genomic_DNA"/>
</dbReference>
<reference evidence="1 2" key="2">
    <citation type="journal article" date="2022" name="Mol. Ecol. Resour.">
        <title>The genomes of chicory, endive, great burdock and yacon provide insights into Asteraceae paleo-polyploidization history and plant inulin production.</title>
        <authorList>
            <person name="Fan W."/>
            <person name="Wang S."/>
            <person name="Wang H."/>
            <person name="Wang A."/>
            <person name="Jiang F."/>
            <person name="Liu H."/>
            <person name="Zhao H."/>
            <person name="Xu D."/>
            <person name="Zhang Y."/>
        </authorList>
    </citation>
    <scope>NUCLEOTIDE SEQUENCE [LARGE SCALE GENOMIC DNA]</scope>
    <source>
        <strain evidence="2">cv. Niubang</strain>
    </source>
</reference>
<evidence type="ECO:0000313" key="1">
    <source>
        <dbReference type="EMBL" id="KAI3707335.1"/>
    </source>
</evidence>
<evidence type="ECO:0000313" key="2">
    <source>
        <dbReference type="Proteomes" id="UP001055879"/>
    </source>
</evidence>
<gene>
    <name evidence="1" type="ORF">L6452_25764</name>
</gene>
<name>A0ACB9AFY4_ARCLA</name>
<proteinExistence type="predicted"/>
<sequence>MTDVVEELEKAWKSHVKGVEALRTSLDKIRSATKDFSDMLDYIGYSMYRGKLPHSKGHIDVIVKRLDPIVGSYGHKFCEDIVILHKCSHKNVIPLLGFCEEERERERERIVLFEHMVNGSLKDHVKTTSLTWKRRLQICVDVARGLEYIHGEVDTRHEIHGGIKSSSILLNHDWKLLFLISSYLKV</sequence>
<keyword evidence="2" id="KW-1185">Reference proteome</keyword>
<organism evidence="1 2">
    <name type="scientific">Arctium lappa</name>
    <name type="common">Greater burdock</name>
    <name type="synonym">Lappa major</name>
    <dbReference type="NCBI Taxonomy" id="4217"/>
    <lineage>
        <taxon>Eukaryota</taxon>
        <taxon>Viridiplantae</taxon>
        <taxon>Streptophyta</taxon>
        <taxon>Embryophyta</taxon>
        <taxon>Tracheophyta</taxon>
        <taxon>Spermatophyta</taxon>
        <taxon>Magnoliopsida</taxon>
        <taxon>eudicotyledons</taxon>
        <taxon>Gunneridae</taxon>
        <taxon>Pentapetalae</taxon>
        <taxon>asterids</taxon>
        <taxon>campanulids</taxon>
        <taxon>Asterales</taxon>
        <taxon>Asteraceae</taxon>
        <taxon>Carduoideae</taxon>
        <taxon>Cardueae</taxon>
        <taxon>Arctiinae</taxon>
        <taxon>Arctium</taxon>
    </lineage>
</organism>
<dbReference type="Proteomes" id="UP001055879">
    <property type="component" value="Linkage Group LG08"/>
</dbReference>
<reference evidence="2" key="1">
    <citation type="journal article" date="2022" name="Mol. Ecol. Resour.">
        <title>The genomes of chicory, endive, great burdock and yacon provide insights into Asteraceae palaeo-polyploidization history and plant inulin production.</title>
        <authorList>
            <person name="Fan W."/>
            <person name="Wang S."/>
            <person name="Wang H."/>
            <person name="Wang A."/>
            <person name="Jiang F."/>
            <person name="Liu H."/>
            <person name="Zhao H."/>
            <person name="Xu D."/>
            <person name="Zhang Y."/>
        </authorList>
    </citation>
    <scope>NUCLEOTIDE SEQUENCE [LARGE SCALE GENOMIC DNA]</scope>
    <source>
        <strain evidence="2">cv. Niubang</strain>
    </source>
</reference>
<accession>A0ACB9AFY4</accession>
<protein>
    <submittedName>
        <fullName evidence="1">Uncharacterized protein</fullName>
    </submittedName>
</protein>
<comment type="caution">
    <text evidence="1">The sequence shown here is derived from an EMBL/GenBank/DDBJ whole genome shotgun (WGS) entry which is preliminary data.</text>
</comment>